<name>A0A6V7TTV1_MELEN</name>
<dbReference type="EMBL" id="CAJEWN010000012">
    <property type="protein sequence ID" value="CAD2132529.1"/>
    <property type="molecule type" value="Genomic_DNA"/>
</dbReference>
<evidence type="ECO:0000313" key="3">
    <source>
        <dbReference type="Proteomes" id="UP000580250"/>
    </source>
</evidence>
<sequence>MLEELLTSNLDLKDVIIKLFVSVQDLQKMFLEEKNKNAALELRVKNLEDKNQFLENKIKKNKQRVQLIRNENKEEILNLKKQNDKKIQKLSSALNKRIDNLTSKLKQLDKMSLKRVCFLPFPNKWTTINSLCCDNDCVNTKAPGGLCVNGNGFINLYSDSVKYYECEEDRGMCYRYFNLDCQKSGTNVTCSIEAQYRLIKPEKDHFFYSLFYYEITCQFVLDRVNYENELSVGFFSNRNIFAIEAHDFRIFYKIRGEEFFEDLDEMEFIWKNGDVLGCGLVFPPTDMPEKQPYVFFTQNGNLIGKSIKGLSDNYCTPYLSLKCCSVKSNFGEDLDNNPFKYDVSKHHVSQEFMRILKNRKIKQRKIILIFYI</sequence>
<accession>A0A6V7TTV1</accession>
<organism evidence="2 3">
    <name type="scientific">Meloidogyne enterolobii</name>
    <name type="common">Root-knot nematode worm</name>
    <name type="synonym">Meloidogyne mayaguensis</name>
    <dbReference type="NCBI Taxonomy" id="390850"/>
    <lineage>
        <taxon>Eukaryota</taxon>
        <taxon>Metazoa</taxon>
        <taxon>Ecdysozoa</taxon>
        <taxon>Nematoda</taxon>
        <taxon>Chromadorea</taxon>
        <taxon>Rhabditida</taxon>
        <taxon>Tylenchina</taxon>
        <taxon>Tylenchomorpha</taxon>
        <taxon>Tylenchoidea</taxon>
        <taxon>Meloidogynidae</taxon>
        <taxon>Meloidogyninae</taxon>
        <taxon>Meloidogyne</taxon>
    </lineage>
</organism>
<evidence type="ECO:0000313" key="2">
    <source>
        <dbReference type="EMBL" id="CAD2132529.1"/>
    </source>
</evidence>
<dbReference type="Proteomes" id="UP000580250">
    <property type="component" value="Unassembled WGS sequence"/>
</dbReference>
<reference evidence="2 3" key="1">
    <citation type="submission" date="2020-08" db="EMBL/GenBank/DDBJ databases">
        <authorList>
            <person name="Koutsovoulos G."/>
            <person name="Danchin GJ E."/>
        </authorList>
    </citation>
    <scope>NUCLEOTIDE SEQUENCE [LARGE SCALE GENOMIC DNA]</scope>
</reference>
<keyword evidence="1" id="KW-0175">Coiled coil</keyword>
<evidence type="ECO:0000256" key="1">
    <source>
        <dbReference type="SAM" id="Coils"/>
    </source>
</evidence>
<dbReference type="InterPro" id="IPR043136">
    <property type="entry name" value="B30.2/SPRY_sf"/>
</dbReference>
<feature type="coiled-coil region" evidence="1">
    <location>
        <begin position="23"/>
        <end position="111"/>
    </location>
</feature>
<proteinExistence type="predicted"/>
<protein>
    <submittedName>
        <fullName evidence="2">Uncharacterized protein</fullName>
    </submittedName>
</protein>
<dbReference type="Gene3D" id="2.60.120.920">
    <property type="match status" value="1"/>
</dbReference>
<gene>
    <name evidence="2" type="ORF">MENT_LOCUS3691</name>
</gene>
<comment type="caution">
    <text evidence="2">The sequence shown here is derived from an EMBL/GenBank/DDBJ whole genome shotgun (WGS) entry which is preliminary data.</text>
</comment>
<dbReference type="AlphaFoldDB" id="A0A6V7TTV1"/>
<dbReference type="OrthoDB" id="25503at2759"/>